<name>A0A1C1CF67_9EURO</name>
<evidence type="ECO:0000256" key="1">
    <source>
        <dbReference type="SAM" id="Coils"/>
    </source>
</evidence>
<dbReference type="EMBL" id="LGRB01000014">
    <property type="protein sequence ID" value="OCT47118.1"/>
    <property type="molecule type" value="Genomic_DNA"/>
</dbReference>
<protein>
    <recommendedName>
        <fullName evidence="4">Fungal N-terminal domain-containing protein</fullName>
    </recommendedName>
</protein>
<dbReference type="AlphaFoldDB" id="A0A1C1CF67"/>
<sequence>MGDPVSIAASILTVLQVADSLVTFIRDLKNASEEHRNVQAEVQSLQSVLRQVYESSATANTTPRKEGFEETPFTGLKDSLETCRLHLEYLTIKLAPMHGFDKARKSVMWKMRRTEIRSILTDIERQKASLMLALQIETTSVFRVIPGSNALARLAAY</sequence>
<dbReference type="VEuPathDB" id="FungiDB:CLCR_02662"/>
<feature type="coiled-coil region" evidence="1">
    <location>
        <begin position="21"/>
        <end position="48"/>
    </location>
</feature>
<accession>A0A1C1CF67</accession>
<evidence type="ECO:0008006" key="4">
    <source>
        <dbReference type="Google" id="ProtNLM"/>
    </source>
</evidence>
<evidence type="ECO:0000313" key="3">
    <source>
        <dbReference type="Proteomes" id="UP000094526"/>
    </source>
</evidence>
<evidence type="ECO:0000313" key="2">
    <source>
        <dbReference type="EMBL" id="OCT47118.1"/>
    </source>
</evidence>
<organism evidence="2 3">
    <name type="scientific">Cladophialophora carrionii</name>
    <dbReference type="NCBI Taxonomy" id="86049"/>
    <lineage>
        <taxon>Eukaryota</taxon>
        <taxon>Fungi</taxon>
        <taxon>Dikarya</taxon>
        <taxon>Ascomycota</taxon>
        <taxon>Pezizomycotina</taxon>
        <taxon>Eurotiomycetes</taxon>
        <taxon>Chaetothyriomycetidae</taxon>
        <taxon>Chaetothyriales</taxon>
        <taxon>Herpotrichiellaceae</taxon>
        <taxon>Cladophialophora</taxon>
    </lineage>
</organism>
<comment type="caution">
    <text evidence="2">The sequence shown here is derived from an EMBL/GenBank/DDBJ whole genome shotgun (WGS) entry which is preliminary data.</text>
</comment>
<dbReference type="STRING" id="86049.A0A1C1CF67"/>
<keyword evidence="1" id="KW-0175">Coiled coil</keyword>
<proteinExistence type="predicted"/>
<dbReference type="OrthoDB" id="4119622at2759"/>
<dbReference type="VEuPathDB" id="FungiDB:G647_02310"/>
<dbReference type="Proteomes" id="UP000094526">
    <property type="component" value="Unassembled WGS sequence"/>
</dbReference>
<keyword evidence="3" id="KW-1185">Reference proteome</keyword>
<reference evidence="3" key="1">
    <citation type="submission" date="2015-07" db="EMBL/GenBank/DDBJ databases">
        <authorList>
            <person name="Teixeira M.M."/>
            <person name="Souza R.C."/>
            <person name="Almeida L.G."/>
            <person name="Vicente V.A."/>
            <person name="de Hoog S."/>
            <person name="Bocca A.L."/>
            <person name="de Almeida S.R."/>
            <person name="Vasconcelos A.T."/>
            <person name="Felipe M.S."/>
        </authorList>
    </citation>
    <scope>NUCLEOTIDE SEQUENCE [LARGE SCALE GENOMIC DNA]</scope>
    <source>
        <strain evidence="3">KSF</strain>
    </source>
</reference>
<gene>
    <name evidence="2" type="ORF">CLCR_02662</name>
</gene>